<dbReference type="RefSeq" id="WP_064790656.1">
    <property type="nucleotide sequence ID" value="NZ_CP031555.1"/>
</dbReference>
<evidence type="ECO:0000313" key="1">
    <source>
        <dbReference type="EMBL" id="AXO15243.1"/>
    </source>
</evidence>
<name>A0ABM6XZZ9_9PROT</name>
<dbReference type="Gene3D" id="3.60.110.10">
    <property type="entry name" value="Carbon-nitrogen hydrolase"/>
    <property type="match status" value="1"/>
</dbReference>
<dbReference type="EMBL" id="CP031555">
    <property type="protein sequence ID" value="AXO15243.1"/>
    <property type="molecule type" value="Genomic_DNA"/>
</dbReference>
<sequence length="304" mass="34398">MMVNDQLHVGVIQTSLDANAAWEDDRSGNWRKCVRMSAIEERRAKKEIRHFLASIRGLDRQPDIILLPELSVPLGFERELKRAAEKLEAIVIAGLDYRIESDEDDPTVSNEALVIVPPRLRGLRIGRRTEVRRVGKTYPAPAEIKKLKDIHLASVAFRSHPTVWIFESAELGKFAVAICYDFMDIDRISMYRNKIQTLFILAYNRDTTTFDHLAEALSRMLFCNVVVCNCGQFGGSLAVSPFKEPFRRTIYRHAGQGLPHAQLIQLPLAALVRCQTGTLDPNFKSLPPGFEVPSIELDEEISQL</sequence>
<dbReference type="SUPFAM" id="SSF56317">
    <property type="entry name" value="Carbon-nitrogen hydrolase"/>
    <property type="match status" value="1"/>
</dbReference>
<protein>
    <recommendedName>
        <fullName evidence="3">CN hydrolase domain-containing protein</fullName>
    </recommendedName>
</protein>
<dbReference type="InterPro" id="IPR036526">
    <property type="entry name" value="C-N_Hydrolase_sf"/>
</dbReference>
<keyword evidence="2" id="KW-1185">Reference proteome</keyword>
<organism evidence="1 2">
    <name type="scientific">Thalassospira indica</name>
    <dbReference type="NCBI Taxonomy" id="1891279"/>
    <lineage>
        <taxon>Bacteria</taxon>
        <taxon>Pseudomonadati</taxon>
        <taxon>Pseudomonadota</taxon>
        <taxon>Alphaproteobacteria</taxon>
        <taxon>Rhodospirillales</taxon>
        <taxon>Thalassospiraceae</taxon>
        <taxon>Thalassospira</taxon>
    </lineage>
</organism>
<accession>A0ABM6XZZ9</accession>
<reference evidence="1 2" key="1">
    <citation type="submission" date="2018-08" db="EMBL/GenBank/DDBJ databases">
        <title>Complete genome sequence of type strain Thalassospira indica MCCC 1A01103T, isolated from isolated from deep seawater of the Indian Ocean.</title>
        <authorList>
            <person name="Liu Y."/>
        </authorList>
    </citation>
    <scope>NUCLEOTIDE SEQUENCE [LARGE SCALE GENOMIC DNA]</scope>
    <source>
        <strain evidence="1 2">PB8BT</strain>
    </source>
</reference>
<proteinExistence type="predicted"/>
<dbReference type="Proteomes" id="UP000256971">
    <property type="component" value="Chromosome"/>
</dbReference>
<evidence type="ECO:0008006" key="3">
    <source>
        <dbReference type="Google" id="ProtNLM"/>
    </source>
</evidence>
<evidence type="ECO:0000313" key="2">
    <source>
        <dbReference type="Proteomes" id="UP000256971"/>
    </source>
</evidence>
<gene>
    <name evidence="1" type="ORF">DY252_14145</name>
</gene>